<protein>
    <submittedName>
        <fullName evidence="2">Uncharacterized protein</fullName>
    </submittedName>
</protein>
<dbReference type="WBParaSite" id="jg19474">
    <property type="protein sequence ID" value="jg19474"/>
    <property type="gene ID" value="jg19474"/>
</dbReference>
<accession>A0A915DH67</accession>
<dbReference type="Proteomes" id="UP000887574">
    <property type="component" value="Unplaced"/>
</dbReference>
<evidence type="ECO:0000313" key="1">
    <source>
        <dbReference type="Proteomes" id="UP000887574"/>
    </source>
</evidence>
<evidence type="ECO:0000313" key="2">
    <source>
        <dbReference type="WBParaSite" id="jg19474"/>
    </source>
</evidence>
<sequence length="156" mass="18297">MWQCLLRQLTNSFVSFRRIMDSFEKPVYDGQRYSNPKSFINWTGLPTFRDLFKWKCFEPSESVPSNEVLEDTLPVEKPKFDLSSKLSATYPVWSLRASPIRFFGPERYRPSPCTIAELPELNFGVILIIITTIWIHKQSKSCQCAFRKWNGSYPKD</sequence>
<proteinExistence type="predicted"/>
<organism evidence="1 2">
    <name type="scientific">Ditylenchus dipsaci</name>
    <dbReference type="NCBI Taxonomy" id="166011"/>
    <lineage>
        <taxon>Eukaryota</taxon>
        <taxon>Metazoa</taxon>
        <taxon>Ecdysozoa</taxon>
        <taxon>Nematoda</taxon>
        <taxon>Chromadorea</taxon>
        <taxon>Rhabditida</taxon>
        <taxon>Tylenchina</taxon>
        <taxon>Tylenchomorpha</taxon>
        <taxon>Sphaerularioidea</taxon>
        <taxon>Anguinidae</taxon>
        <taxon>Anguininae</taxon>
        <taxon>Ditylenchus</taxon>
    </lineage>
</organism>
<keyword evidence="1" id="KW-1185">Reference proteome</keyword>
<reference evidence="2" key="1">
    <citation type="submission" date="2022-11" db="UniProtKB">
        <authorList>
            <consortium name="WormBaseParasite"/>
        </authorList>
    </citation>
    <scope>IDENTIFICATION</scope>
</reference>
<name>A0A915DH67_9BILA</name>
<dbReference type="AlphaFoldDB" id="A0A915DH67"/>